<sequence length="60" mass="7307">MLIIFIKFAMLVGYLQCWLDNLMYLKLRIFIRDNNNPLSKTGRFPCDQVFMIYKIRFQLV</sequence>
<dbReference type="Proteomes" id="UP000031246">
    <property type="component" value="Unassembled WGS sequence"/>
</dbReference>
<reference evidence="1 2" key="1">
    <citation type="submission" date="2014-10" db="EMBL/GenBank/DDBJ databases">
        <title>Pedobacter Kyungheensis.</title>
        <authorList>
            <person name="Anderson B.M."/>
            <person name="Newman J.D."/>
        </authorList>
    </citation>
    <scope>NUCLEOTIDE SEQUENCE [LARGE SCALE GENOMIC DNA]</scope>
    <source>
        <strain evidence="1 2">KACC 16221</strain>
    </source>
</reference>
<evidence type="ECO:0000313" key="1">
    <source>
        <dbReference type="EMBL" id="KIA92277.1"/>
    </source>
</evidence>
<comment type="caution">
    <text evidence="1">The sequence shown here is derived from an EMBL/GenBank/DDBJ whole genome shotgun (WGS) entry which is preliminary data.</text>
</comment>
<evidence type="ECO:0000313" key="2">
    <source>
        <dbReference type="Proteomes" id="UP000031246"/>
    </source>
</evidence>
<name>A0A0C1FH13_9SPHI</name>
<dbReference type="EMBL" id="JSYN01000021">
    <property type="protein sequence ID" value="KIA92277.1"/>
    <property type="molecule type" value="Genomic_DNA"/>
</dbReference>
<proteinExistence type="predicted"/>
<accession>A0A0C1FH13</accession>
<organism evidence="1 2">
    <name type="scientific">Pedobacter kyungheensis</name>
    <dbReference type="NCBI Taxonomy" id="1069985"/>
    <lineage>
        <taxon>Bacteria</taxon>
        <taxon>Pseudomonadati</taxon>
        <taxon>Bacteroidota</taxon>
        <taxon>Sphingobacteriia</taxon>
        <taxon>Sphingobacteriales</taxon>
        <taxon>Sphingobacteriaceae</taxon>
        <taxon>Pedobacter</taxon>
    </lineage>
</organism>
<keyword evidence="2" id="KW-1185">Reference proteome</keyword>
<gene>
    <name evidence="1" type="ORF">OC25_17755</name>
</gene>
<dbReference type="AlphaFoldDB" id="A0A0C1FH13"/>
<protein>
    <submittedName>
        <fullName evidence="1">Uncharacterized protein</fullName>
    </submittedName>
</protein>